<dbReference type="InterPro" id="IPR036264">
    <property type="entry name" value="Bact_exopeptidase_dim_dom"/>
</dbReference>
<evidence type="ECO:0000313" key="9">
    <source>
        <dbReference type="Proteomes" id="UP000319897"/>
    </source>
</evidence>
<evidence type="ECO:0000313" key="8">
    <source>
        <dbReference type="EMBL" id="TPE60577.1"/>
    </source>
</evidence>
<accession>A0A501XK80</accession>
<dbReference type="SUPFAM" id="SSF55031">
    <property type="entry name" value="Bacterial exopeptidase dimerisation domain"/>
    <property type="match status" value="1"/>
</dbReference>
<evidence type="ECO:0000256" key="3">
    <source>
        <dbReference type="ARBA" id="ARBA00022723"/>
    </source>
</evidence>
<dbReference type="Proteomes" id="UP000319897">
    <property type="component" value="Unassembled WGS sequence"/>
</dbReference>
<evidence type="ECO:0000256" key="1">
    <source>
        <dbReference type="ARBA" id="ARBA00001947"/>
    </source>
</evidence>
<dbReference type="AlphaFoldDB" id="A0A501XK80"/>
<dbReference type="SUPFAM" id="SSF53187">
    <property type="entry name" value="Zn-dependent exopeptidases"/>
    <property type="match status" value="1"/>
</dbReference>
<proteinExistence type="inferred from homology"/>
<dbReference type="PANTHER" id="PTHR43808">
    <property type="entry name" value="ACETYLORNITHINE DEACETYLASE"/>
    <property type="match status" value="1"/>
</dbReference>
<sequence>MKTPLLAALALLLTALPAHALPAAGVQAEAREMFAKIVSYPSVAGTPAVGQLTDYLAGEFRKAGFAPADIEIVNADGHPGLIVTLRGKSKKPPILFLSHMDVVDAKREQWTSDPYTLTERDGALYGRGTVDNKYGLLTQAQAFIRLKREGFVPDRDLILAFSGDEEVDGISARALAQRLKGAAYALNSDAGGGSHGKDGSTSYAIQAGEKTYASFELTTRNPGGHSSRPRPDNAVYELARVLTRLETYRFPAHWNPVIVQGLQAQLPSLQGPMKEAVSAFIAAPSQQTADAIAAIDPAAFPELRTTCVATMLRGGIVENALANDATATVNCRILPGETVAETRATLARVAADEKLEIKPLGNPLESPLSDLPLEVRAALAKQLPPGTRITPYIEAGATDGLYFRSAGVPTVGVGPLIETEGGNYNYHGIDERVPLSEFNAGLDHYYRLAKALAGGK</sequence>
<keyword evidence="9" id="KW-1185">Reference proteome</keyword>
<dbReference type="InterPro" id="IPR002933">
    <property type="entry name" value="Peptidase_M20"/>
</dbReference>
<organism evidence="8 9">
    <name type="scientific">Sandaracinobacter neustonicus</name>
    <dbReference type="NCBI Taxonomy" id="1715348"/>
    <lineage>
        <taxon>Bacteria</taxon>
        <taxon>Pseudomonadati</taxon>
        <taxon>Pseudomonadota</taxon>
        <taxon>Alphaproteobacteria</taxon>
        <taxon>Sphingomonadales</taxon>
        <taxon>Sphingosinicellaceae</taxon>
        <taxon>Sandaracinobacter</taxon>
    </lineage>
</organism>
<dbReference type="PROSITE" id="PS00758">
    <property type="entry name" value="ARGE_DAPE_CPG2_1"/>
    <property type="match status" value="1"/>
</dbReference>
<comment type="cofactor">
    <cofactor evidence="1">
        <name>Zn(2+)</name>
        <dbReference type="ChEBI" id="CHEBI:29105"/>
    </cofactor>
</comment>
<dbReference type="Gene3D" id="3.40.630.10">
    <property type="entry name" value="Zn peptidases"/>
    <property type="match status" value="1"/>
</dbReference>
<dbReference type="PANTHER" id="PTHR43808:SF8">
    <property type="entry name" value="PEPTIDASE M20 DIMERISATION DOMAIN-CONTAINING PROTEIN"/>
    <property type="match status" value="1"/>
</dbReference>
<name>A0A501XK80_9SPHN</name>
<dbReference type="InterPro" id="IPR050072">
    <property type="entry name" value="Peptidase_M20A"/>
</dbReference>
<dbReference type="InterPro" id="IPR001261">
    <property type="entry name" value="ArgE/DapE_CS"/>
</dbReference>
<evidence type="ECO:0000256" key="5">
    <source>
        <dbReference type="ARBA" id="ARBA00022833"/>
    </source>
</evidence>
<dbReference type="NCBIfam" id="NF006596">
    <property type="entry name" value="PRK09133.1"/>
    <property type="match status" value="1"/>
</dbReference>
<dbReference type="InterPro" id="IPR011650">
    <property type="entry name" value="Peptidase_M20_dimer"/>
</dbReference>
<dbReference type="GO" id="GO:0046872">
    <property type="term" value="F:metal ion binding"/>
    <property type="evidence" value="ECO:0007669"/>
    <property type="project" value="UniProtKB-KW"/>
</dbReference>
<keyword evidence="5" id="KW-0862">Zinc</keyword>
<dbReference type="Gene3D" id="1.10.150.900">
    <property type="match status" value="1"/>
</dbReference>
<evidence type="ECO:0000259" key="7">
    <source>
        <dbReference type="Pfam" id="PF07687"/>
    </source>
</evidence>
<dbReference type="OrthoDB" id="9809784at2"/>
<dbReference type="EMBL" id="VFSU01000026">
    <property type="protein sequence ID" value="TPE60577.1"/>
    <property type="molecule type" value="Genomic_DNA"/>
</dbReference>
<comment type="caution">
    <text evidence="8">The sequence shown here is derived from an EMBL/GenBank/DDBJ whole genome shotgun (WGS) entry which is preliminary data.</text>
</comment>
<reference evidence="8 9" key="1">
    <citation type="submission" date="2019-06" db="EMBL/GenBank/DDBJ databases">
        <authorList>
            <person name="Lee I."/>
            <person name="Jang G.I."/>
            <person name="Hwang C.Y."/>
        </authorList>
    </citation>
    <scope>NUCLEOTIDE SEQUENCE [LARGE SCALE GENOMIC DNA]</scope>
    <source>
        <strain evidence="8 9">PAMC 28131</strain>
    </source>
</reference>
<dbReference type="Gene3D" id="3.30.70.360">
    <property type="match status" value="1"/>
</dbReference>
<gene>
    <name evidence="8" type="ORF">FJQ54_11325</name>
</gene>
<evidence type="ECO:0000256" key="4">
    <source>
        <dbReference type="ARBA" id="ARBA00022801"/>
    </source>
</evidence>
<dbReference type="RefSeq" id="WP_140928513.1">
    <property type="nucleotide sequence ID" value="NZ_VFSU01000026.1"/>
</dbReference>
<keyword evidence="6" id="KW-0732">Signal</keyword>
<protein>
    <submittedName>
        <fullName evidence="8">M20/M25/M40 family metallo-hydrolase</fullName>
    </submittedName>
</protein>
<dbReference type="Pfam" id="PF01546">
    <property type="entry name" value="Peptidase_M20"/>
    <property type="match status" value="1"/>
</dbReference>
<keyword evidence="3" id="KW-0479">Metal-binding</keyword>
<keyword evidence="4 8" id="KW-0378">Hydrolase</keyword>
<comment type="similarity">
    <text evidence="2">Belongs to the peptidase M20A family.</text>
</comment>
<feature type="domain" description="Peptidase M20 dimerisation" evidence="7">
    <location>
        <begin position="208"/>
        <end position="356"/>
    </location>
</feature>
<evidence type="ECO:0000256" key="6">
    <source>
        <dbReference type="SAM" id="SignalP"/>
    </source>
</evidence>
<feature type="signal peptide" evidence="6">
    <location>
        <begin position="1"/>
        <end position="20"/>
    </location>
</feature>
<feature type="chain" id="PRO_5021222976" evidence="6">
    <location>
        <begin position="21"/>
        <end position="456"/>
    </location>
</feature>
<evidence type="ECO:0000256" key="2">
    <source>
        <dbReference type="ARBA" id="ARBA00006247"/>
    </source>
</evidence>
<dbReference type="Pfam" id="PF07687">
    <property type="entry name" value="M20_dimer"/>
    <property type="match status" value="1"/>
</dbReference>
<dbReference type="GO" id="GO:0016787">
    <property type="term" value="F:hydrolase activity"/>
    <property type="evidence" value="ECO:0007669"/>
    <property type="project" value="UniProtKB-KW"/>
</dbReference>